<sequence length="245" mass="26160">MAGVLVGAVDGEEGMDEHGQGDPTARRVGGFLPADGIDAVAAAIVSSSVHTLTMKSAVAVISCLVSLGKVSVAAATNVGMTDDELIQRIREHDAADELPPPAPPEAVAELETAVGHPMPRLLKRIYLEVADGGFGRWGEALSLTDMTYSFSDSSRLLEEYLGWRGTPNHPPSVVPLLTWGCAIWSLVDYSTPEGRMWAWDPNARCPHHGHALFPEDHTLAERLGGWLDGHSDFPKAPAGPYCTEC</sequence>
<dbReference type="Proteomes" id="UP000054375">
    <property type="component" value="Unassembled WGS sequence"/>
</dbReference>
<dbReference type="InterPro" id="IPR037883">
    <property type="entry name" value="Knr4/Smi1-like_sf"/>
</dbReference>
<organism evidence="1 2">
    <name type="scientific">Streptomyces griseorubiginosus</name>
    <dbReference type="NCBI Taxonomy" id="67304"/>
    <lineage>
        <taxon>Bacteria</taxon>
        <taxon>Bacillati</taxon>
        <taxon>Actinomycetota</taxon>
        <taxon>Actinomycetes</taxon>
        <taxon>Kitasatosporales</taxon>
        <taxon>Streptomycetaceae</taxon>
        <taxon>Streptomyces</taxon>
    </lineage>
</organism>
<gene>
    <name evidence="1" type="ORF">AQJ54_41290</name>
</gene>
<protein>
    <recommendedName>
        <fullName evidence="3">Knr4/Smi1-like domain-containing protein</fullName>
    </recommendedName>
</protein>
<dbReference type="EMBL" id="LMWV01000045">
    <property type="protein sequence ID" value="KUN58492.1"/>
    <property type="molecule type" value="Genomic_DNA"/>
</dbReference>
<comment type="caution">
    <text evidence="1">The sequence shown here is derived from an EMBL/GenBank/DDBJ whole genome shotgun (WGS) entry which is preliminary data.</text>
</comment>
<dbReference type="SUPFAM" id="SSF160631">
    <property type="entry name" value="SMI1/KNR4-like"/>
    <property type="match status" value="1"/>
</dbReference>
<accession>A0A101RMW5</accession>
<name>A0A101RMW5_9ACTN</name>
<reference evidence="1 2" key="1">
    <citation type="submission" date="2015-10" db="EMBL/GenBank/DDBJ databases">
        <title>Draft genome sequence of Streptomyces griseorubiginosus DSM 40469, type strain for the species Streptomyces griseorubiginosus.</title>
        <authorList>
            <person name="Ruckert C."/>
            <person name="Winkler A."/>
            <person name="Kalinowski J."/>
            <person name="Kampfer P."/>
            <person name="Glaeser S."/>
        </authorList>
    </citation>
    <scope>NUCLEOTIDE SEQUENCE [LARGE SCALE GENOMIC DNA]</scope>
    <source>
        <strain evidence="1 2">DSM 40469</strain>
    </source>
</reference>
<keyword evidence="2" id="KW-1185">Reference proteome</keyword>
<proteinExistence type="predicted"/>
<evidence type="ECO:0000313" key="1">
    <source>
        <dbReference type="EMBL" id="KUN58492.1"/>
    </source>
</evidence>
<dbReference type="AlphaFoldDB" id="A0A101RMW5"/>
<evidence type="ECO:0000313" key="2">
    <source>
        <dbReference type="Proteomes" id="UP000054375"/>
    </source>
</evidence>
<evidence type="ECO:0008006" key="3">
    <source>
        <dbReference type="Google" id="ProtNLM"/>
    </source>
</evidence>